<sequence>MEILILVILGFILYLLFRHLNPEISSSSSSLYPQQNFYAGSLNKYPKIDIDDDWDEEYLDNHWVDEDDHFTSTTITTDSEDDCDLSRALWDPSCPLYSALQDDSDDYHSSWDDDWYSSSSWDDD</sequence>
<accession>A0A832GQT6</accession>
<proteinExistence type="predicted"/>
<protein>
    <submittedName>
        <fullName evidence="2">Uncharacterized protein</fullName>
    </submittedName>
</protein>
<comment type="caution">
    <text evidence="2">The sequence shown here is derived from an EMBL/GenBank/DDBJ whole genome shotgun (WGS) entry which is preliminary data.</text>
</comment>
<name>A0A832GQT6_9BACT</name>
<feature type="region of interest" description="Disordered" evidence="1">
    <location>
        <begin position="103"/>
        <end position="124"/>
    </location>
</feature>
<gene>
    <name evidence="2" type="ORF">ENT73_04830</name>
</gene>
<dbReference type="AlphaFoldDB" id="A0A832GQT6"/>
<evidence type="ECO:0000313" key="2">
    <source>
        <dbReference type="EMBL" id="HGV55394.1"/>
    </source>
</evidence>
<evidence type="ECO:0000256" key="1">
    <source>
        <dbReference type="SAM" id="MobiDB-lite"/>
    </source>
</evidence>
<dbReference type="EMBL" id="DSZU01000081">
    <property type="protein sequence ID" value="HGV55394.1"/>
    <property type="molecule type" value="Genomic_DNA"/>
</dbReference>
<reference evidence="2" key="1">
    <citation type="journal article" date="2020" name="mSystems">
        <title>Genome- and Community-Level Interaction Insights into Carbon Utilization and Element Cycling Functions of Hydrothermarchaeota in Hydrothermal Sediment.</title>
        <authorList>
            <person name="Zhou Z."/>
            <person name="Liu Y."/>
            <person name="Xu W."/>
            <person name="Pan J."/>
            <person name="Luo Z.H."/>
            <person name="Li M."/>
        </authorList>
    </citation>
    <scope>NUCLEOTIDE SEQUENCE [LARGE SCALE GENOMIC DNA]</scope>
    <source>
        <strain evidence="2">SpSt-605</strain>
    </source>
</reference>
<organism evidence="2">
    <name type="scientific">Caldimicrobium thiodismutans</name>
    <dbReference type="NCBI Taxonomy" id="1653476"/>
    <lineage>
        <taxon>Bacteria</taxon>
        <taxon>Pseudomonadati</taxon>
        <taxon>Thermodesulfobacteriota</taxon>
        <taxon>Thermodesulfobacteria</taxon>
        <taxon>Thermodesulfobacteriales</taxon>
        <taxon>Thermodesulfobacteriaceae</taxon>
        <taxon>Caldimicrobium</taxon>
    </lineage>
</organism>